<sequence>MAFEVGIDTRLLIFGPRHVQATIFFARRLQQ</sequence>
<protein>
    <submittedName>
        <fullName evidence="1">Uncharacterized protein</fullName>
    </submittedName>
</protein>
<proteinExistence type="predicted"/>
<organism evidence="1 2">
    <name type="scientific">Eoetvoesiella caeni</name>
    <dbReference type="NCBI Taxonomy" id="645616"/>
    <lineage>
        <taxon>Bacteria</taxon>
        <taxon>Pseudomonadati</taxon>
        <taxon>Pseudomonadota</taxon>
        <taxon>Betaproteobacteria</taxon>
        <taxon>Burkholderiales</taxon>
        <taxon>Alcaligenaceae</taxon>
        <taxon>Eoetvoesiella</taxon>
    </lineage>
</organism>
<accession>A0A366HFL8</accession>
<dbReference type="EMBL" id="QNRQ01000003">
    <property type="protein sequence ID" value="RBP40783.1"/>
    <property type="molecule type" value="Genomic_DNA"/>
</dbReference>
<keyword evidence="2" id="KW-1185">Reference proteome</keyword>
<evidence type="ECO:0000313" key="1">
    <source>
        <dbReference type="EMBL" id="RBP40783.1"/>
    </source>
</evidence>
<evidence type="ECO:0000313" key="2">
    <source>
        <dbReference type="Proteomes" id="UP000253628"/>
    </source>
</evidence>
<gene>
    <name evidence="1" type="ORF">DFR37_103124</name>
</gene>
<name>A0A366HFL8_9BURK</name>
<comment type="caution">
    <text evidence="1">The sequence shown here is derived from an EMBL/GenBank/DDBJ whole genome shotgun (WGS) entry which is preliminary data.</text>
</comment>
<dbReference type="Proteomes" id="UP000253628">
    <property type="component" value="Unassembled WGS sequence"/>
</dbReference>
<dbReference type="AlphaFoldDB" id="A0A366HFL8"/>
<reference evidence="1 2" key="1">
    <citation type="submission" date="2018-06" db="EMBL/GenBank/DDBJ databases">
        <title>Genomic Encyclopedia of Type Strains, Phase IV (KMG-IV): sequencing the most valuable type-strain genomes for metagenomic binning, comparative biology and taxonomic classification.</title>
        <authorList>
            <person name="Goeker M."/>
        </authorList>
    </citation>
    <scope>NUCLEOTIDE SEQUENCE [LARGE SCALE GENOMIC DNA]</scope>
    <source>
        <strain evidence="1 2">DSM 25520</strain>
    </source>
</reference>